<dbReference type="Pfam" id="PF13157">
    <property type="entry name" value="Enas"/>
    <property type="match status" value="1"/>
</dbReference>
<evidence type="ECO:0000313" key="3">
    <source>
        <dbReference type="Proteomes" id="UP000295658"/>
    </source>
</evidence>
<feature type="domain" description="Endospore appendages core" evidence="1">
    <location>
        <begin position="36"/>
        <end position="137"/>
    </location>
</feature>
<dbReference type="AlphaFoldDB" id="A0A4R1QAF9"/>
<proteinExistence type="predicted"/>
<comment type="caution">
    <text evidence="2">The sequence shown here is derived from an EMBL/GenBank/DDBJ whole genome shotgun (WGS) entry which is preliminary data.</text>
</comment>
<sequence length="318" mass="35544">MSVQSMFTEKQCINVLKVFDWVNRFVNIRLKEVIEIKPIIESNLICCRFSIPCDGTRTTVWSGIGIKNLVGSITIRYCSGCDGTMDVIVNDKKLASLKIGQTFSATVNQLTTVEVQCNGQPVSGFCDGELQIKVHFDLRDENEIDIQNVKCFLSDREGNPLDPLKPGTIECKEISDPHNRRNVNITLPNGKMVILQIVEVLKTGFVTVQFFNKKGEIIKVCTFPFSEIERFFLCAPEGTTVDCEITDFQCKVHAIPSLNKSAKCIDIVISLDICQSVQTVGEVKLEIEGKECKPRSELEGITVCPKPKIPPQCPFIFT</sequence>
<gene>
    <name evidence="2" type="ORF">EDD69_1287</name>
</gene>
<reference evidence="2 3" key="1">
    <citation type="submission" date="2019-03" db="EMBL/GenBank/DDBJ databases">
        <title>Genomic Encyclopedia of Type Strains, Phase IV (KMG-IV): sequencing the most valuable type-strain genomes for metagenomic binning, comparative biology and taxonomic classification.</title>
        <authorList>
            <person name="Goeker M."/>
        </authorList>
    </citation>
    <scope>NUCLEOTIDE SEQUENCE [LARGE SCALE GENOMIC DNA]</scope>
    <source>
        <strain evidence="2 3">DSM 24979</strain>
    </source>
</reference>
<dbReference type="InterPro" id="IPR025055">
    <property type="entry name" value="Ena_core"/>
</dbReference>
<evidence type="ECO:0000313" key="2">
    <source>
        <dbReference type="EMBL" id="TCL43642.1"/>
    </source>
</evidence>
<accession>A0A4R1QAF9</accession>
<keyword evidence="3" id="KW-1185">Reference proteome</keyword>
<protein>
    <submittedName>
        <fullName evidence="2">Uncharacterized protein DUF3992</fullName>
    </submittedName>
</protein>
<organism evidence="2 3">
    <name type="scientific">Thermolongibacillus altinsuensis</name>
    <dbReference type="NCBI Taxonomy" id="575256"/>
    <lineage>
        <taxon>Bacteria</taxon>
        <taxon>Bacillati</taxon>
        <taxon>Bacillota</taxon>
        <taxon>Bacilli</taxon>
        <taxon>Bacillales</taxon>
        <taxon>Anoxybacillaceae</taxon>
        <taxon>Thermolongibacillus</taxon>
    </lineage>
</organism>
<name>A0A4R1QAF9_9BACL</name>
<dbReference type="EMBL" id="SLUL01000028">
    <property type="protein sequence ID" value="TCL43642.1"/>
    <property type="molecule type" value="Genomic_DNA"/>
</dbReference>
<dbReference type="Proteomes" id="UP000295658">
    <property type="component" value="Unassembled WGS sequence"/>
</dbReference>
<evidence type="ECO:0000259" key="1">
    <source>
        <dbReference type="Pfam" id="PF13157"/>
    </source>
</evidence>